<reference evidence="1" key="1">
    <citation type="submission" date="2009-10" db="EMBL/GenBank/DDBJ databases">
        <title>Complete sequence of Bacillus selenitireducens MLS10.</title>
        <authorList>
            <consortium name="US DOE Joint Genome Institute"/>
            <person name="Lucas S."/>
            <person name="Copeland A."/>
            <person name="Lapidus A."/>
            <person name="Glavina del Rio T."/>
            <person name="Dalin E."/>
            <person name="Tice H."/>
            <person name="Bruce D."/>
            <person name="Goodwin L."/>
            <person name="Pitluck S."/>
            <person name="Sims D."/>
            <person name="Brettin T."/>
            <person name="Detter J.C."/>
            <person name="Han C."/>
            <person name="Larimer F."/>
            <person name="Land M."/>
            <person name="Hauser L."/>
            <person name="Kyrpides N."/>
            <person name="Ovchinnikova G."/>
            <person name="Stolz J."/>
        </authorList>
    </citation>
    <scope>NUCLEOTIDE SEQUENCE [LARGE SCALE GENOMIC DNA]</scope>
    <source>
        <strain evidence="1">MLS10</strain>
    </source>
</reference>
<accession>D6XW70</accession>
<proteinExistence type="predicted"/>
<gene>
    <name evidence="1" type="ordered locus">Bsel_2321</name>
</gene>
<dbReference type="STRING" id="439292.Bsel_2321"/>
<dbReference type="KEGG" id="bse:Bsel_2321"/>
<organism evidence="1 2">
    <name type="scientific">Bacillus selenitireducens (strain ATCC 700615 / DSM 15326 / MLS10)</name>
    <dbReference type="NCBI Taxonomy" id="439292"/>
    <lineage>
        <taxon>Bacteria</taxon>
        <taxon>Bacillati</taxon>
        <taxon>Bacillota</taxon>
        <taxon>Bacilli</taxon>
        <taxon>Bacillales</taxon>
        <taxon>Bacillaceae</taxon>
        <taxon>Salisediminibacterium</taxon>
    </lineage>
</organism>
<name>D6XW70_BACIE</name>
<dbReference type="EMBL" id="CP001791">
    <property type="protein sequence ID" value="ADH99824.1"/>
    <property type="molecule type" value="Genomic_DNA"/>
</dbReference>
<evidence type="ECO:0000313" key="2">
    <source>
        <dbReference type="Proteomes" id="UP000000271"/>
    </source>
</evidence>
<sequence>MRVKVTDEASEMLQQYNRQSWLIKYQTDDCG</sequence>
<keyword evidence="2" id="KW-1185">Reference proteome</keyword>
<dbReference type="AlphaFoldDB" id="D6XW70"/>
<protein>
    <submittedName>
        <fullName evidence="1">Uncharacterized protein</fullName>
    </submittedName>
</protein>
<dbReference type="HOGENOM" id="CLU_3395062_0_0_9"/>
<evidence type="ECO:0000313" key="1">
    <source>
        <dbReference type="EMBL" id="ADH99824.1"/>
    </source>
</evidence>
<dbReference type="Proteomes" id="UP000000271">
    <property type="component" value="Chromosome"/>
</dbReference>